<comment type="caution">
    <text evidence="1">The sequence shown here is derived from an EMBL/GenBank/DDBJ whole genome shotgun (WGS) entry which is preliminary data.</text>
</comment>
<accession>A0AAD8XZ73</accession>
<proteinExistence type="predicted"/>
<dbReference type="AlphaFoldDB" id="A0AAD8XZ73"/>
<dbReference type="GO" id="GO:0016791">
    <property type="term" value="F:phosphatase activity"/>
    <property type="evidence" value="ECO:0007669"/>
    <property type="project" value="TreeGrafter"/>
</dbReference>
<evidence type="ECO:0000313" key="1">
    <source>
        <dbReference type="EMBL" id="KAK1736324.1"/>
    </source>
</evidence>
<dbReference type="InterPro" id="IPR029033">
    <property type="entry name" value="His_PPase_superfam"/>
</dbReference>
<gene>
    <name evidence="1" type="ORF">QTG54_012924</name>
</gene>
<dbReference type="EMBL" id="JATAAI010000029">
    <property type="protein sequence ID" value="KAK1736324.1"/>
    <property type="molecule type" value="Genomic_DNA"/>
</dbReference>
<dbReference type="SMART" id="SM00855">
    <property type="entry name" value="PGAM"/>
    <property type="match status" value="1"/>
</dbReference>
<dbReference type="InterPro" id="IPR050275">
    <property type="entry name" value="PGM_Phosphatase"/>
</dbReference>
<keyword evidence="1" id="KW-0378">Hydrolase</keyword>
<dbReference type="PANTHER" id="PTHR48100">
    <property type="entry name" value="BROAD-SPECIFICITY PHOSPHATASE YOR283W-RELATED"/>
    <property type="match status" value="1"/>
</dbReference>
<keyword evidence="2" id="KW-1185">Reference proteome</keyword>
<dbReference type="SUPFAM" id="SSF53254">
    <property type="entry name" value="Phosphoglycerate mutase-like"/>
    <property type="match status" value="1"/>
</dbReference>
<evidence type="ECO:0000313" key="2">
    <source>
        <dbReference type="Proteomes" id="UP001224775"/>
    </source>
</evidence>
<dbReference type="CDD" id="cd07067">
    <property type="entry name" value="HP_PGM_like"/>
    <property type="match status" value="1"/>
</dbReference>
<organism evidence="1 2">
    <name type="scientific">Skeletonema marinoi</name>
    <dbReference type="NCBI Taxonomy" id="267567"/>
    <lineage>
        <taxon>Eukaryota</taxon>
        <taxon>Sar</taxon>
        <taxon>Stramenopiles</taxon>
        <taxon>Ochrophyta</taxon>
        <taxon>Bacillariophyta</taxon>
        <taxon>Coscinodiscophyceae</taxon>
        <taxon>Thalassiosirophycidae</taxon>
        <taxon>Thalassiosirales</taxon>
        <taxon>Skeletonemataceae</taxon>
        <taxon>Skeletonema</taxon>
        <taxon>Skeletonema marinoi-dohrnii complex</taxon>
    </lineage>
</organism>
<name>A0AAD8XZ73_9STRA</name>
<dbReference type="Pfam" id="PF00300">
    <property type="entry name" value="His_Phos_1"/>
    <property type="match status" value="1"/>
</dbReference>
<protein>
    <submittedName>
        <fullName evidence="1">Histidine phosphatase family protein</fullName>
        <ecNumber evidence="1">3.1.3.-</ecNumber>
    </submittedName>
</protein>
<sequence>MIENTSRRFIIARHGETDFNRERRVQGTSNDSVLTDKGISQATALGVYISKRDRITRTFCSPLRRCRQTYAEISGGGAANDNPGLPEPTILENLKEIELKEWQGRLRNDIIIEDKTNWDIFKANPCSLRLQNGTFAPVLDCFERAISNWDVIRSDAASNSADVTFIMCHGAIGQCMLLQALGLKKGVWQIPSICT</sequence>
<dbReference type="Proteomes" id="UP001224775">
    <property type="component" value="Unassembled WGS sequence"/>
</dbReference>
<dbReference type="Gene3D" id="3.40.50.1240">
    <property type="entry name" value="Phosphoglycerate mutase-like"/>
    <property type="match status" value="1"/>
</dbReference>
<reference evidence="1" key="1">
    <citation type="submission" date="2023-06" db="EMBL/GenBank/DDBJ databases">
        <title>Survivors Of The Sea: Transcriptome response of Skeletonema marinoi to long-term dormancy.</title>
        <authorList>
            <person name="Pinder M.I.M."/>
            <person name="Kourtchenko O."/>
            <person name="Robertson E.K."/>
            <person name="Larsson T."/>
            <person name="Maumus F."/>
            <person name="Osuna-Cruz C.M."/>
            <person name="Vancaester E."/>
            <person name="Stenow R."/>
            <person name="Vandepoele K."/>
            <person name="Ploug H."/>
            <person name="Bruchert V."/>
            <person name="Godhe A."/>
            <person name="Topel M."/>
        </authorList>
    </citation>
    <scope>NUCLEOTIDE SEQUENCE</scope>
    <source>
        <strain evidence="1">R05AC</strain>
    </source>
</reference>
<dbReference type="PROSITE" id="PS00175">
    <property type="entry name" value="PG_MUTASE"/>
    <property type="match status" value="1"/>
</dbReference>
<dbReference type="EC" id="3.1.3.-" evidence="1"/>
<dbReference type="InterPro" id="IPR001345">
    <property type="entry name" value="PG/BPGM_mutase_AS"/>
</dbReference>
<dbReference type="InterPro" id="IPR013078">
    <property type="entry name" value="His_Pase_superF_clade-1"/>
</dbReference>
<dbReference type="PANTHER" id="PTHR48100:SF10">
    <property type="entry name" value="2-CARBOXY-D-ARABINITOL-1-PHOSPHATASE-RELATED"/>
    <property type="match status" value="1"/>
</dbReference>